<dbReference type="GeneID" id="110071941"/>
<feature type="chain" id="PRO_5046726714" evidence="2">
    <location>
        <begin position="20"/>
        <end position="246"/>
    </location>
</feature>
<gene>
    <name evidence="4" type="primary">LOC110071941</name>
</gene>
<protein>
    <submittedName>
        <fullName evidence="4">Uncharacterized protein</fullName>
    </submittedName>
</protein>
<feature type="signal peptide" evidence="2">
    <location>
        <begin position="1"/>
        <end position="19"/>
    </location>
</feature>
<keyword evidence="2" id="KW-0732">Signal</keyword>
<dbReference type="Proteomes" id="UP001652642">
    <property type="component" value="Chromosome 6"/>
</dbReference>
<evidence type="ECO:0000256" key="2">
    <source>
        <dbReference type="SAM" id="SignalP"/>
    </source>
</evidence>
<evidence type="ECO:0000256" key="1">
    <source>
        <dbReference type="SAM" id="MobiDB-lite"/>
    </source>
</evidence>
<keyword evidence="3" id="KW-1185">Reference proteome</keyword>
<sequence length="246" mass="29336">MCWFRSLLFLNIGCFLNRAFVNVRNNEANCLLKINWRELWLELDQVEGERKRQQPPVKERTAGREKDDNVTSYQHTEEKDKMVAQYISWFVYTLIEVHLRKCGVGSFLMEEEKAIMQSWEPTFVEFQTFPLFLLYLTFSPLQNVSEDIPFVLKVLSETAALFEMKNVPFHNVRDFLEYNYVIQDELKIALRSHFSHQLTTITVNECFKKMKIFLNRDTHCAWQVIHQDALVIFQQLEFYIVTSQLN</sequence>
<evidence type="ECO:0000313" key="3">
    <source>
        <dbReference type="Proteomes" id="UP001652642"/>
    </source>
</evidence>
<proteinExistence type="predicted"/>
<organism evidence="3 4">
    <name type="scientific">Pogona vitticeps</name>
    <name type="common">central bearded dragon</name>
    <dbReference type="NCBI Taxonomy" id="103695"/>
    <lineage>
        <taxon>Eukaryota</taxon>
        <taxon>Metazoa</taxon>
        <taxon>Chordata</taxon>
        <taxon>Craniata</taxon>
        <taxon>Vertebrata</taxon>
        <taxon>Euteleostomi</taxon>
        <taxon>Lepidosauria</taxon>
        <taxon>Squamata</taxon>
        <taxon>Bifurcata</taxon>
        <taxon>Unidentata</taxon>
        <taxon>Episquamata</taxon>
        <taxon>Toxicofera</taxon>
        <taxon>Iguania</taxon>
        <taxon>Acrodonta</taxon>
        <taxon>Agamidae</taxon>
        <taxon>Amphibolurinae</taxon>
        <taxon>Pogona</taxon>
    </lineage>
</organism>
<evidence type="ECO:0000313" key="4">
    <source>
        <dbReference type="RefSeq" id="XP_072858692.1"/>
    </source>
</evidence>
<reference evidence="4" key="1">
    <citation type="submission" date="2025-08" db="UniProtKB">
        <authorList>
            <consortium name="RefSeq"/>
        </authorList>
    </citation>
    <scope>IDENTIFICATION</scope>
</reference>
<name>A0ABM5GM04_9SAUR</name>
<dbReference type="RefSeq" id="XP_072858692.1">
    <property type="nucleotide sequence ID" value="XM_073002591.1"/>
</dbReference>
<feature type="region of interest" description="Disordered" evidence="1">
    <location>
        <begin position="51"/>
        <end position="71"/>
    </location>
</feature>
<accession>A0ABM5GM04</accession>